<evidence type="ECO:0000256" key="1">
    <source>
        <dbReference type="SAM" id="MobiDB-lite"/>
    </source>
</evidence>
<sequence length="213" mass="23717">MSTPGPLANQARSVYRLLIRASNSTFAGDIASQHQFRSVIRTTFLSPTLTSPIKPSNAAPPPTSCSTPASSSSATTSSSGATVVPPPTPIPAAEPTSLTEPEYLEKLQHWREVAKILRENIVQGERIEKERAQLKRQQEAEEAARIQAEAAEEEDGPIYRLRLTPHTELGDNDSIKLKTPQKVESTPFPNRSNEAREKRRKERERRIREREGQ</sequence>
<accession>A0A8K0NSA2</accession>
<dbReference type="AlphaFoldDB" id="A0A8K0NSA2"/>
<comment type="caution">
    <text evidence="2">The sequence shown here is derived from an EMBL/GenBank/DDBJ whole genome shotgun (WGS) entry which is preliminary data.</text>
</comment>
<name>A0A8K0NSA2_9TREE</name>
<dbReference type="PANTHER" id="PTHR46749">
    <property type="entry name" value="COMPLEX III ASSEMBLY FACTOR LYRM7"/>
    <property type="match status" value="1"/>
</dbReference>
<dbReference type="PANTHER" id="PTHR46749:SF1">
    <property type="entry name" value="COMPLEX III ASSEMBLY FACTOR LYRM7"/>
    <property type="match status" value="1"/>
</dbReference>
<feature type="region of interest" description="Disordered" evidence="1">
    <location>
        <begin position="50"/>
        <end position="97"/>
    </location>
</feature>
<organism evidence="2 3">
    <name type="scientific">Filobasidium floriforme</name>
    <dbReference type="NCBI Taxonomy" id="5210"/>
    <lineage>
        <taxon>Eukaryota</taxon>
        <taxon>Fungi</taxon>
        <taxon>Dikarya</taxon>
        <taxon>Basidiomycota</taxon>
        <taxon>Agaricomycotina</taxon>
        <taxon>Tremellomycetes</taxon>
        <taxon>Filobasidiales</taxon>
        <taxon>Filobasidiaceae</taxon>
        <taxon>Filobasidium</taxon>
    </lineage>
</organism>
<gene>
    <name evidence="2" type="ORF">FFLO_01859</name>
</gene>
<dbReference type="OrthoDB" id="277888at2759"/>
<reference evidence="2" key="1">
    <citation type="submission" date="2020-04" db="EMBL/GenBank/DDBJ databases">
        <title>Analysis of mating type loci in Filobasidium floriforme.</title>
        <authorList>
            <person name="Nowrousian M."/>
        </authorList>
    </citation>
    <scope>NUCLEOTIDE SEQUENCE</scope>
    <source>
        <strain evidence="2">CBS 6242</strain>
    </source>
</reference>
<evidence type="ECO:0000313" key="2">
    <source>
        <dbReference type="EMBL" id="KAG7562699.1"/>
    </source>
</evidence>
<protein>
    <submittedName>
        <fullName evidence="2">Uncharacterized protein</fullName>
    </submittedName>
</protein>
<feature type="region of interest" description="Disordered" evidence="1">
    <location>
        <begin position="136"/>
        <end position="213"/>
    </location>
</feature>
<keyword evidence="3" id="KW-1185">Reference proteome</keyword>
<dbReference type="EMBL" id="JABELV010000027">
    <property type="protein sequence ID" value="KAG7562699.1"/>
    <property type="molecule type" value="Genomic_DNA"/>
</dbReference>
<feature type="compositionally biased region" description="Basic and acidic residues" evidence="1">
    <location>
        <begin position="204"/>
        <end position="213"/>
    </location>
</feature>
<dbReference type="Proteomes" id="UP000812966">
    <property type="component" value="Unassembled WGS sequence"/>
</dbReference>
<proteinExistence type="predicted"/>
<feature type="compositionally biased region" description="Polar residues" evidence="1">
    <location>
        <begin position="182"/>
        <end position="192"/>
    </location>
</feature>
<evidence type="ECO:0000313" key="3">
    <source>
        <dbReference type="Proteomes" id="UP000812966"/>
    </source>
</evidence>
<feature type="compositionally biased region" description="Low complexity" evidence="1">
    <location>
        <begin position="64"/>
        <end position="83"/>
    </location>
</feature>
<dbReference type="GO" id="GO:0044183">
    <property type="term" value="F:protein folding chaperone"/>
    <property type="evidence" value="ECO:0007669"/>
    <property type="project" value="TreeGrafter"/>
</dbReference>
<dbReference type="InterPro" id="IPR050435">
    <property type="entry name" value="MZM1/LYRM7"/>
</dbReference>
<dbReference type="GO" id="GO:0034551">
    <property type="term" value="P:mitochondrial respiratory chain complex III assembly"/>
    <property type="evidence" value="ECO:0007669"/>
    <property type="project" value="TreeGrafter"/>
</dbReference>
<dbReference type="GO" id="GO:0005759">
    <property type="term" value="C:mitochondrial matrix"/>
    <property type="evidence" value="ECO:0007669"/>
    <property type="project" value="TreeGrafter"/>
</dbReference>